<dbReference type="Proteomes" id="UP001239994">
    <property type="component" value="Unassembled WGS sequence"/>
</dbReference>
<feature type="signal peptide" evidence="1">
    <location>
        <begin position="1"/>
        <end position="25"/>
    </location>
</feature>
<gene>
    <name evidence="2" type="ORF">P4O66_018174</name>
</gene>
<comment type="caution">
    <text evidence="2">The sequence shown here is derived from an EMBL/GenBank/DDBJ whole genome shotgun (WGS) entry which is preliminary data.</text>
</comment>
<evidence type="ECO:0000313" key="3">
    <source>
        <dbReference type="Proteomes" id="UP001239994"/>
    </source>
</evidence>
<organism evidence="2 3">
    <name type="scientific">Electrophorus voltai</name>
    <dbReference type="NCBI Taxonomy" id="2609070"/>
    <lineage>
        <taxon>Eukaryota</taxon>
        <taxon>Metazoa</taxon>
        <taxon>Chordata</taxon>
        <taxon>Craniata</taxon>
        <taxon>Vertebrata</taxon>
        <taxon>Euteleostomi</taxon>
        <taxon>Actinopterygii</taxon>
        <taxon>Neopterygii</taxon>
        <taxon>Teleostei</taxon>
        <taxon>Ostariophysi</taxon>
        <taxon>Gymnotiformes</taxon>
        <taxon>Gymnotoidei</taxon>
        <taxon>Gymnotidae</taxon>
        <taxon>Electrophorus</taxon>
    </lineage>
</organism>
<keyword evidence="3" id="KW-1185">Reference proteome</keyword>
<evidence type="ECO:0000313" key="2">
    <source>
        <dbReference type="EMBL" id="KAK1784363.1"/>
    </source>
</evidence>
<dbReference type="AlphaFoldDB" id="A0AAD8YNC3"/>
<dbReference type="EMBL" id="JAROKS010000254">
    <property type="protein sequence ID" value="KAK1784363.1"/>
    <property type="molecule type" value="Genomic_DNA"/>
</dbReference>
<accession>A0AAD8YNC3</accession>
<proteinExistence type="predicted"/>
<feature type="chain" id="PRO_5042226622" description="Saposin B-type domain-containing protein" evidence="1">
    <location>
        <begin position="26"/>
        <end position="95"/>
    </location>
</feature>
<evidence type="ECO:0000256" key="1">
    <source>
        <dbReference type="SAM" id="SignalP"/>
    </source>
</evidence>
<name>A0AAD8YNC3_9TELE</name>
<sequence>MDIYLSCNKAMLLQFLSLLCVGTDMECVRCAVALSRALGKMVDLSQTRLEQQACRSLALFWNILKGCQNWTLATVSSLTTACSCCSHTSTKLTSW</sequence>
<protein>
    <recommendedName>
        <fullName evidence="4">Saposin B-type domain-containing protein</fullName>
    </recommendedName>
</protein>
<reference evidence="2" key="1">
    <citation type="submission" date="2023-03" db="EMBL/GenBank/DDBJ databases">
        <title>Electrophorus voltai genome.</title>
        <authorList>
            <person name="Bian C."/>
        </authorList>
    </citation>
    <scope>NUCLEOTIDE SEQUENCE</scope>
    <source>
        <strain evidence="2">CB-2022</strain>
        <tissue evidence="2">Muscle</tissue>
    </source>
</reference>
<evidence type="ECO:0008006" key="4">
    <source>
        <dbReference type="Google" id="ProtNLM"/>
    </source>
</evidence>
<keyword evidence="1" id="KW-0732">Signal</keyword>
<feature type="non-terminal residue" evidence="2">
    <location>
        <position position="95"/>
    </location>
</feature>